<sequence length="622" mass="69263">MNIADELAKQGRWIAWLSQETGQGVRRRLYIDARKWLVLFGVLAVLGYVAAGVGLQWWLDRRPHNQVEVTDLLLPWRWSGVPEKRAEGYALRGQDELAVGNVQAGLFLLRRALAGKPDFDAARVTLAKVYSEGGYYEGVRRTVEPQLAFGASRELLELWWRAAMAADDPAAVLTGVEDQLARADLDAERRWWLQRWQVRALAATEAWPEVWAVMDQAEMRDDRELAPLALRALVEMGRVEEAQGWAERFPTSDLEAAPLPRVLAARAAIAAEDAVKLREVLAALLAERATAPAAWVTALRLATEGEQRDLAVQYGRGFLARWGGKQSSVRFLLREVVATEDVVLARALFDEAELYQSLGGEDLLGLALVQVKAAAWTEVAATLAKVERWHESSGAAWPDWVRWLARVGDTAMEPTRRSELEAVVAAGRLHLNLFEVMLTGFERSGDWETVAMITAVGQRQHPHSRTLRQWAERVAAWRESERIQNPDAEVAVGSAPARTLPKNAAALDAEVAALADAERYEELGRLARHVRRAAPDWVGEAKGTLAAAEIWAAAGVDDWLLVRRLLAPQLQEEAKTWLPWTWGRVERLTQEGRWAAARQLVDLLMVVDPEAAAAWTAEHPEG</sequence>
<evidence type="ECO:0000313" key="3">
    <source>
        <dbReference type="Proteomes" id="UP000738431"/>
    </source>
</evidence>
<keyword evidence="3" id="KW-1185">Reference proteome</keyword>
<keyword evidence="1" id="KW-1133">Transmembrane helix</keyword>
<protein>
    <recommendedName>
        <fullName evidence="4">Tetratricopeptide repeat protein</fullName>
    </recommendedName>
</protein>
<evidence type="ECO:0000256" key="1">
    <source>
        <dbReference type="SAM" id="Phobius"/>
    </source>
</evidence>
<dbReference type="RefSeq" id="WP_221031362.1">
    <property type="nucleotide sequence ID" value="NZ_CP139781.1"/>
</dbReference>
<accession>A0ABZ1C4A5</accession>
<keyword evidence="1" id="KW-0812">Transmembrane</keyword>
<gene>
    <name evidence="2" type="ORF">K1X11_016615</name>
</gene>
<name>A0ABZ1C4A5_9BACT</name>
<dbReference type="Proteomes" id="UP000738431">
    <property type="component" value="Chromosome"/>
</dbReference>
<organism evidence="2 3">
    <name type="scientific">Actomonas aquatica</name>
    <dbReference type="NCBI Taxonomy" id="2866162"/>
    <lineage>
        <taxon>Bacteria</taxon>
        <taxon>Pseudomonadati</taxon>
        <taxon>Verrucomicrobiota</taxon>
        <taxon>Opitutia</taxon>
        <taxon>Opitutales</taxon>
        <taxon>Opitutaceae</taxon>
        <taxon>Actomonas</taxon>
    </lineage>
</organism>
<proteinExistence type="predicted"/>
<reference evidence="2 3" key="1">
    <citation type="submission" date="2023-12" db="EMBL/GenBank/DDBJ databases">
        <title>Description of an unclassified Opitutus bacterium of Verrucomicrobiota.</title>
        <authorList>
            <person name="Zhang D.-F."/>
        </authorList>
    </citation>
    <scope>NUCLEOTIDE SEQUENCE [LARGE SCALE GENOMIC DNA]</scope>
    <source>
        <strain evidence="2 3">WL0086</strain>
    </source>
</reference>
<feature type="transmembrane region" description="Helical" evidence="1">
    <location>
        <begin position="36"/>
        <end position="59"/>
    </location>
</feature>
<keyword evidence="1" id="KW-0472">Membrane</keyword>
<evidence type="ECO:0000313" key="2">
    <source>
        <dbReference type="EMBL" id="WRQ86440.1"/>
    </source>
</evidence>
<evidence type="ECO:0008006" key="4">
    <source>
        <dbReference type="Google" id="ProtNLM"/>
    </source>
</evidence>
<dbReference type="EMBL" id="CP139781">
    <property type="protein sequence ID" value="WRQ86440.1"/>
    <property type="molecule type" value="Genomic_DNA"/>
</dbReference>